<dbReference type="EMBL" id="LQYT01000092">
    <property type="protein sequence ID" value="KYD12478.1"/>
    <property type="molecule type" value="Genomic_DNA"/>
</dbReference>
<dbReference type="Proteomes" id="UP000075683">
    <property type="component" value="Unassembled WGS sequence"/>
</dbReference>
<sequence length="94" mass="10098">MPPDMSVPTARSSGGRFRERPSAERHSRLRKAVPDPLPLPPGTLPGGPKAVPFKGKQLRLAATGSVCRNRGGRGNGRFFPAVCSDDEPAKLPRR</sequence>
<evidence type="ECO:0000313" key="3">
    <source>
        <dbReference type="Proteomes" id="UP000075683"/>
    </source>
</evidence>
<organism evidence="2 3">
    <name type="scientific">Caldibacillus debilis</name>
    <dbReference type="NCBI Taxonomy" id="301148"/>
    <lineage>
        <taxon>Bacteria</taxon>
        <taxon>Bacillati</taxon>
        <taxon>Bacillota</taxon>
        <taxon>Bacilli</taxon>
        <taxon>Bacillales</taxon>
        <taxon>Bacillaceae</taxon>
        <taxon>Caldibacillus</taxon>
    </lineage>
</organism>
<feature type="region of interest" description="Disordered" evidence="1">
    <location>
        <begin position="1"/>
        <end position="49"/>
    </location>
</feature>
<feature type="region of interest" description="Disordered" evidence="1">
    <location>
        <begin position="69"/>
        <end position="94"/>
    </location>
</feature>
<protein>
    <submittedName>
        <fullName evidence="2">Uncharacterized protein</fullName>
    </submittedName>
</protein>
<gene>
    <name evidence="2" type="ORF">B4135_3042</name>
</gene>
<comment type="caution">
    <text evidence="2">The sequence shown here is derived from an EMBL/GenBank/DDBJ whole genome shotgun (WGS) entry which is preliminary data.</text>
</comment>
<name>A0A150LJH3_9BACI</name>
<reference evidence="2 3" key="1">
    <citation type="submission" date="2016-01" db="EMBL/GenBank/DDBJ databases">
        <title>Draft Genome Sequences of Seven Thermophilic Sporeformers Isolated from Foods.</title>
        <authorList>
            <person name="Berendsen E.M."/>
            <person name="Wells-Bennik M.H."/>
            <person name="Krawcyk A.O."/>
            <person name="De Jong A."/>
            <person name="Holsappel S."/>
            <person name="Eijlander R.T."/>
            <person name="Kuipers O.P."/>
        </authorList>
    </citation>
    <scope>NUCLEOTIDE SEQUENCE [LARGE SCALE GENOMIC DNA]</scope>
    <source>
        <strain evidence="2 3">B4135</strain>
    </source>
</reference>
<accession>A0A150LJH3</accession>
<proteinExistence type="predicted"/>
<feature type="compositionally biased region" description="Basic and acidic residues" evidence="1">
    <location>
        <begin position="16"/>
        <end position="26"/>
    </location>
</feature>
<evidence type="ECO:0000313" key="2">
    <source>
        <dbReference type="EMBL" id="KYD12478.1"/>
    </source>
</evidence>
<dbReference type="AlphaFoldDB" id="A0A150LJH3"/>
<evidence type="ECO:0000256" key="1">
    <source>
        <dbReference type="SAM" id="MobiDB-lite"/>
    </source>
</evidence>